<evidence type="ECO:0000313" key="3">
    <source>
        <dbReference type="Proteomes" id="UP001386955"/>
    </source>
</evidence>
<name>A0AAN9S3Z7_PSOTE</name>
<feature type="transmembrane region" description="Helical" evidence="1">
    <location>
        <begin position="102"/>
        <end position="122"/>
    </location>
</feature>
<evidence type="ECO:0000256" key="1">
    <source>
        <dbReference type="SAM" id="Phobius"/>
    </source>
</evidence>
<protein>
    <submittedName>
        <fullName evidence="2">Uncharacterized protein</fullName>
    </submittedName>
</protein>
<accession>A0AAN9S3Z7</accession>
<gene>
    <name evidence="2" type="ORF">VNO78_23340</name>
</gene>
<dbReference type="EMBL" id="JAYMYS010000006">
    <property type="protein sequence ID" value="KAK7388522.1"/>
    <property type="molecule type" value="Genomic_DNA"/>
</dbReference>
<dbReference type="AlphaFoldDB" id="A0AAN9S3Z7"/>
<comment type="caution">
    <text evidence="2">The sequence shown here is derived from an EMBL/GenBank/DDBJ whole genome shotgun (WGS) entry which is preliminary data.</text>
</comment>
<keyword evidence="1" id="KW-0812">Transmembrane</keyword>
<sequence length="144" mass="16663">MVVRSRKDTLTRPMRTLVSINKKLCYYSDSATAPITNHQSPIINWDCKPSKANVQTLHMCERDKRDSEQEIRHKTKRAVEVVLESTAPYSAFRRSQIPLHPGPVSCAFCVIITIILVDYHLLMKRVRVIDLKYISFSKQCMFHA</sequence>
<keyword evidence="1" id="KW-0472">Membrane</keyword>
<keyword evidence="3" id="KW-1185">Reference proteome</keyword>
<proteinExistence type="predicted"/>
<organism evidence="2 3">
    <name type="scientific">Psophocarpus tetragonolobus</name>
    <name type="common">Winged bean</name>
    <name type="synonym">Dolichos tetragonolobus</name>
    <dbReference type="NCBI Taxonomy" id="3891"/>
    <lineage>
        <taxon>Eukaryota</taxon>
        <taxon>Viridiplantae</taxon>
        <taxon>Streptophyta</taxon>
        <taxon>Embryophyta</taxon>
        <taxon>Tracheophyta</taxon>
        <taxon>Spermatophyta</taxon>
        <taxon>Magnoliopsida</taxon>
        <taxon>eudicotyledons</taxon>
        <taxon>Gunneridae</taxon>
        <taxon>Pentapetalae</taxon>
        <taxon>rosids</taxon>
        <taxon>fabids</taxon>
        <taxon>Fabales</taxon>
        <taxon>Fabaceae</taxon>
        <taxon>Papilionoideae</taxon>
        <taxon>50 kb inversion clade</taxon>
        <taxon>NPAAA clade</taxon>
        <taxon>indigoferoid/millettioid clade</taxon>
        <taxon>Phaseoleae</taxon>
        <taxon>Psophocarpus</taxon>
    </lineage>
</organism>
<evidence type="ECO:0000313" key="2">
    <source>
        <dbReference type="EMBL" id="KAK7388522.1"/>
    </source>
</evidence>
<keyword evidence="1" id="KW-1133">Transmembrane helix</keyword>
<reference evidence="2 3" key="1">
    <citation type="submission" date="2024-01" db="EMBL/GenBank/DDBJ databases">
        <title>The genomes of 5 underutilized Papilionoideae crops provide insights into root nodulation and disease resistanc.</title>
        <authorList>
            <person name="Jiang F."/>
        </authorList>
    </citation>
    <scope>NUCLEOTIDE SEQUENCE [LARGE SCALE GENOMIC DNA]</scope>
    <source>
        <strain evidence="2">DUOXIRENSHENG_FW03</strain>
        <tissue evidence="2">Leaves</tissue>
    </source>
</reference>
<dbReference type="Proteomes" id="UP001386955">
    <property type="component" value="Unassembled WGS sequence"/>
</dbReference>